<comment type="function">
    <text evidence="5">Transcription activator.</text>
</comment>
<evidence type="ECO:0000256" key="4">
    <source>
        <dbReference type="PROSITE-ProRule" id="PRU01002"/>
    </source>
</evidence>
<evidence type="ECO:0000313" key="9">
    <source>
        <dbReference type="EMBL" id="OWM79670.1"/>
    </source>
</evidence>
<protein>
    <recommendedName>
        <fullName evidence="5">Growth-regulating factor</fullName>
    </recommendedName>
</protein>
<reference evidence="10" key="1">
    <citation type="journal article" date="2017" name="Plant J.">
        <title>The pomegranate (Punica granatum L.) genome and the genomics of punicalagin biosynthesis.</title>
        <authorList>
            <person name="Qin G."/>
            <person name="Xu C."/>
            <person name="Ming R."/>
            <person name="Tang H."/>
            <person name="Guyot R."/>
            <person name="Kramer E.M."/>
            <person name="Hu Y."/>
            <person name="Yi X."/>
            <person name="Qi Y."/>
            <person name="Xu X."/>
            <person name="Gao Z."/>
            <person name="Pan H."/>
            <person name="Jian J."/>
            <person name="Tian Y."/>
            <person name="Yue Z."/>
            <person name="Xu Y."/>
        </authorList>
    </citation>
    <scope>NUCLEOTIDE SEQUENCE [LARGE SCALE GENOMIC DNA]</scope>
    <source>
        <strain evidence="10">cv. Dabenzi</strain>
    </source>
</reference>
<feature type="compositionally biased region" description="Low complexity" evidence="6">
    <location>
        <begin position="387"/>
        <end position="404"/>
    </location>
</feature>
<evidence type="ECO:0000256" key="1">
    <source>
        <dbReference type="ARBA" id="ARBA00004123"/>
    </source>
</evidence>
<feature type="region of interest" description="Disordered" evidence="6">
    <location>
        <begin position="387"/>
        <end position="442"/>
    </location>
</feature>
<dbReference type="AlphaFoldDB" id="A0A218X4U4"/>
<keyword evidence="5" id="KW-0010">Activator</keyword>
<feature type="short sequence motif" description="Bipartite nuclear localization signal" evidence="4">
    <location>
        <begin position="184"/>
        <end position="191"/>
    </location>
</feature>
<dbReference type="SMART" id="SM00951">
    <property type="entry name" value="QLQ"/>
    <property type="match status" value="1"/>
</dbReference>
<feature type="domain" description="WRC" evidence="8">
    <location>
        <begin position="151"/>
        <end position="195"/>
    </location>
</feature>
<comment type="similarity">
    <text evidence="2 5">Belongs to the GRF family.</text>
</comment>
<dbReference type="Pfam" id="PF08880">
    <property type="entry name" value="QLQ"/>
    <property type="match status" value="1"/>
</dbReference>
<feature type="compositionally biased region" description="Low complexity" evidence="6">
    <location>
        <begin position="209"/>
        <end position="228"/>
    </location>
</feature>
<dbReference type="InterPro" id="IPR014978">
    <property type="entry name" value="Gln-Leu-Gln_QLQ"/>
</dbReference>
<keyword evidence="5" id="KW-0804">Transcription</keyword>
<dbReference type="PANTHER" id="PTHR31602">
    <property type="entry name" value="GROWTH-REGULATING FACTOR 5"/>
    <property type="match status" value="1"/>
</dbReference>
<organism evidence="9 10">
    <name type="scientific">Punica granatum</name>
    <name type="common">Pomegranate</name>
    <dbReference type="NCBI Taxonomy" id="22663"/>
    <lineage>
        <taxon>Eukaryota</taxon>
        <taxon>Viridiplantae</taxon>
        <taxon>Streptophyta</taxon>
        <taxon>Embryophyta</taxon>
        <taxon>Tracheophyta</taxon>
        <taxon>Spermatophyta</taxon>
        <taxon>Magnoliopsida</taxon>
        <taxon>eudicotyledons</taxon>
        <taxon>Gunneridae</taxon>
        <taxon>Pentapetalae</taxon>
        <taxon>rosids</taxon>
        <taxon>malvids</taxon>
        <taxon>Myrtales</taxon>
        <taxon>Lythraceae</taxon>
        <taxon>Punica</taxon>
    </lineage>
</organism>
<dbReference type="Proteomes" id="UP000197138">
    <property type="component" value="Unassembled WGS sequence"/>
</dbReference>
<dbReference type="PROSITE" id="PS51666">
    <property type="entry name" value="QLQ"/>
    <property type="match status" value="1"/>
</dbReference>
<feature type="region of interest" description="Disordered" evidence="6">
    <location>
        <begin position="1"/>
        <end position="26"/>
    </location>
</feature>
<evidence type="ECO:0000256" key="3">
    <source>
        <dbReference type="ARBA" id="ARBA00023242"/>
    </source>
</evidence>
<evidence type="ECO:0000256" key="2">
    <source>
        <dbReference type="ARBA" id="ARBA00008122"/>
    </source>
</evidence>
<feature type="short sequence motif" description="Bipartite nuclear localization signal" evidence="4">
    <location>
        <begin position="156"/>
        <end position="166"/>
    </location>
</feature>
<gene>
    <name evidence="9" type="ORF">CDL15_Pgr023082</name>
</gene>
<dbReference type="GO" id="GO:0006351">
    <property type="term" value="P:DNA-templated transcription"/>
    <property type="evidence" value="ECO:0007669"/>
    <property type="project" value="UniProtKB-UniRule"/>
</dbReference>
<feature type="compositionally biased region" description="Low complexity" evidence="6">
    <location>
        <begin position="411"/>
        <end position="432"/>
    </location>
</feature>
<dbReference type="InterPro" id="IPR031137">
    <property type="entry name" value="GRF"/>
</dbReference>
<evidence type="ECO:0000259" key="8">
    <source>
        <dbReference type="PROSITE" id="PS51667"/>
    </source>
</evidence>
<dbReference type="GO" id="GO:0006355">
    <property type="term" value="P:regulation of DNA-templated transcription"/>
    <property type="evidence" value="ECO:0007669"/>
    <property type="project" value="InterPro"/>
</dbReference>
<dbReference type="GO" id="GO:0099402">
    <property type="term" value="P:plant organ development"/>
    <property type="evidence" value="ECO:0007669"/>
    <property type="project" value="UniProtKB-ARBA"/>
</dbReference>
<dbReference type="Pfam" id="PF08879">
    <property type="entry name" value="WRC"/>
    <property type="match status" value="1"/>
</dbReference>
<evidence type="ECO:0000256" key="5">
    <source>
        <dbReference type="RuleBase" id="RU367127"/>
    </source>
</evidence>
<comment type="subcellular location">
    <subcellularLocation>
        <location evidence="1 4 5">Nucleus</location>
    </subcellularLocation>
</comment>
<comment type="caution">
    <text evidence="9">The sequence shown here is derived from an EMBL/GenBank/DDBJ whole genome shotgun (WGS) entry which is preliminary data.</text>
</comment>
<keyword evidence="3 4" id="KW-0539">Nucleus</keyword>
<proteinExistence type="inferred from homology"/>
<accession>A0A218X4U4</accession>
<evidence type="ECO:0000256" key="6">
    <source>
        <dbReference type="SAM" id="MobiDB-lite"/>
    </source>
</evidence>
<evidence type="ECO:0000259" key="7">
    <source>
        <dbReference type="PROSITE" id="PS51666"/>
    </source>
</evidence>
<comment type="domain">
    <text evidence="5">The QLQ domain and WRC domain may be involved in protein-protein interaction and DNA-binding, respectively.</text>
</comment>
<keyword evidence="5" id="KW-0805">Transcription regulation</keyword>
<sequence>MMVHHDNHHRPFTSPPSSSSKYGGDGDVVPAGTNGRFFSSSSGAAVVNGRLGLLGGGDRRAPHHHHRHHHDPFESFIPSASSSSGMWMGYPFTQAQWRELERQAMIYKYMVASAPVPPDLLFPLSSVPDSHYSSSLAGGSYSLRFGNAGGDPEPGRCRRTDGKKWRCSRAAAPDQKYCERHLNRGRPRSRKPVEVSASPNKKTRHCHGSNAPLPSSSPAAAGNNATPSQHYHNNQAPQMFLRGNGGLEPVSVPHSQEARGLEWLMIRESHIAEETLNLNSNYTSTKSNQFNEYLFPLGNSDVISVAEPQSSTPRGFIDAWSDTNSKKSCSVSPHDEKLSLSEEMGHIHMGLGVSHWVQAGDVKSSSWISSAPGGPLGEVFRPTINSVSSPSSLNSGSPLISSPSAVLQRKMTSISDSSGGSSPTPGSSMGRSEINVNWFNPN</sequence>
<feature type="compositionally biased region" description="Basic residues" evidence="6">
    <location>
        <begin position="1"/>
        <end position="11"/>
    </location>
</feature>
<name>A0A218X4U4_PUNGR</name>
<dbReference type="PROSITE" id="PS51667">
    <property type="entry name" value="WRC"/>
    <property type="match status" value="1"/>
</dbReference>
<dbReference type="GO" id="GO:0005524">
    <property type="term" value="F:ATP binding"/>
    <property type="evidence" value="ECO:0007669"/>
    <property type="project" value="UniProtKB-UniRule"/>
</dbReference>
<dbReference type="InterPro" id="IPR014977">
    <property type="entry name" value="WRC_dom"/>
</dbReference>
<feature type="compositionally biased region" description="Basic and acidic residues" evidence="6">
    <location>
        <begin position="153"/>
        <end position="164"/>
    </location>
</feature>
<feature type="region of interest" description="Disordered" evidence="6">
    <location>
        <begin position="145"/>
        <end position="240"/>
    </location>
</feature>
<evidence type="ECO:0000313" key="10">
    <source>
        <dbReference type="Proteomes" id="UP000197138"/>
    </source>
</evidence>
<dbReference type="GO" id="GO:0005634">
    <property type="term" value="C:nucleus"/>
    <property type="evidence" value="ECO:0007669"/>
    <property type="project" value="UniProtKB-SubCell"/>
</dbReference>
<dbReference type="EMBL" id="MTKT01002440">
    <property type="protein sequence ID" value="OWM79670.1"/>
    <property type="molecule type" value="Genomic_DNA"/>
</dbReference>
<dbReference type="PANTHER" id="PTHR31602:SF101">
    <property type="entry name" value="GROWTH-REGULATING FACTOR 7"/>
    <property type="match status" value="1"/>
</dbReference>
<feature type="domain" description="QLQ" evidence="7">
    <location>
        <begin position="91"/>
        <end position="126"/>
    </location>
</feature>